<comment type="subcellular location">
    <subcellularLocation>
        <location evidence="1">Nucleus</location>
    </subcellularLocation>
</comment>
<feature type="region of interest" description="Disordered" evidence="3">
    <location>
        <begin position="261"/>
        <end position="294"/>
    </location>
</feature>
<dbReference type="Proteomes" id="UP000242287">
    <property type="component" value="Unassembled WGS sequence"/>
</dbReference>
<protein>
    <recommendedName>
        <fullName evidence="6">GCF C-terminal domain-containing protein</fullName>
    </recommendedName>
</protein>
<dbReference type="GO" id="GO:0003677">
    <property type="term" value="F:DNA binding"/>
    <property type="evidence" value="ECO:0007669"/>
    <property type="project" value="InterPro"/>
</dbReference>
<evidence type="ECO:0000256" key="3">
    <source>
        <dbReference type="SAM" id="MobiDB-lite"/>
    </source>
</evidence>
<dbReference type="GO" id="GO:0000390">
    <property type="term" value="P:spliceosomal complex disassembly"/>
    <property type="evidence" value="ECO:0007669"/>
    <property type="project" value="InterPro"/>
</dbReference>
<dbReference type="PANTHER" id="PTHR12214:SF0">
    <property type="entry name" value="LD29489P"/>
    <property type="match status" value="1"/>
</dbReference>
<organism evidence="4 5">
    <name type="scientific">Amanita thiersii Skay4041</name>
    <dbReference type="NCBI Taxonomy" id="703135"/>
    <lineage>
        <taxon>Eukaryota</taxon>
        <taxon>Fungi</taxon>
        <taxon>Dikarya</taxon>
        <taxon>Basidiomycota</taxon>
        <taxon>Agaricomycotina</taxon>
        <taxon>Agaricomycetes</taxon>
        <taxon>Agaricomycetidae</taxon>
        <taxon>Agaricales</taxon>
        <taxon>Pluteineae</taxon>
        <taxon>Amanitaceae</taxon>
        <taxon>Amanita</taxon>
    </lineage>
</organism>
<accession>A0A2A9N889</accession>
<dbReference type="Pfam" id="PF15458">
    <property type="entry name" value="NTR2"/>
    <property type="match status" value="1"/>
</dbReference>
<feature type="region of interest" description="Disordered" evidence="3">
    <location>
        <begin position="1"/>
        <end position="73"/>
    </location>
</feature>
<feature type="compositionally biased region" description="Basic and acidic residues" evidence="3">
    <location>
        <begin position="447"/>
        <end position="456"/>
    </location>
</feature>
<reference evidence="4 5" key="1">
    <citation type="submission" date="2014-02" db="EMBL/GenBank/DDBJ databases">
        <title>Transposable element dynamics among asymbiotic and ectomycorrhizal Amanita fungi.</title>
        <authorList>
            <consortium name="DOE Joint Genome Institute"/>
            <person name="Hess J."/>
            <person name="Skrede I."/>
            <person name="Wolfe B."/>
            <person name="LaButti K."/>
            <person name="Ohm R.A."/>
            <person name="Grigoriev I.V."/>
            <person name="Pringle A."/>
        </authorList>
    </citation>
    <scope>NUCLEOTIDE SEQUENCE [LARGE SCALE GENOMIC DNA]</scope>
    <source>
        <strain evidence="4 5">SKay4041</strain>
    </source>
</reference>
<dbReference type="GO" id="GO:0071008">
    <property type="term" value="C:U2-type post-mRNA release spliceosomal complex"/>
    <property type="evidence" value="ECO:0007669"/>
    <property type="project" value="InterPro"/>
</dbReference>
<dbReference type="InterPro" id="IPR028211">
    <property type="entry name" value="Ntr2"/>
</dbReference>
<sequence length="766" mass="86400">MDSQSPVIFKRTKSKPGGRTRQGSPEHGKEDKSPQSRDDSPSALALKVKNKVKKSQPKSKLSFGADDEAEGDGEVFQIKKSNLSRKLALGKSAAAVSLNLESTTTSSRGPTYDQAYLNELKANTPSARPVMPSNDTEMSIDVTETSVQSLQTLTIDGETGEAIIPTESSIKAAKERRERLRKMKITGEEDYVSLVVTRRADEPQGPHPDSRLVREEDELGEGDDEFAEYTSTQERIALGKKSRKVEAVRRREEMKELIEEAADEDEESMEWEQEQIRRGGRSTPDQHTSSHKVKQTYKPAPIPAMSPIPVLAPAIDRLAQQIAVLTTSHAKDTAALNTLAQEQEDVNKWEQELRSMVEKAEEKRSWFSSFREWIEGVANFLDAKYPSLEKLEDEYVSLLQERFDMISHRRQADDEDDLITVFGPLPTSNTDTTPNGTENPNISQLSKQERRLERIARRQRRQRKRNEELEEGFSTDSSLPPRDSMAYAEALKGLESRKKDVLSDVKAEEFRDPGKGRWKVWREKYAESYAGAWGGLGMVSVWEFWARLECVGWDCIQSSRSLDTFKWYKGLYDYSRPGSEGTKIEESDLGPDGDLVASMISTAVIPRLCKLVDSGVLDVYSGKHIRRMIDLAEEVEASIEDGNVKLQTLLKSTTAQFESAIINTEKLIARFTAASRTIPAFDPEAIPARRRFLTRRVKLLQNLLKWRKYTGERFSVGLLATKLVEDCFLEIAETGWEAGGEQLTRQVASMLPNELLPVRLKRQLSL</sequence>
<evidence type="ECO:0000313" key="5">
    <source>
        <dbReference type="Proteomes" id="UP000242287"/>
    </source>
</evidence>
<dbReference type="STRING" id="703135.A0A2A9N889"/>
<dbReference type="PANTHER" id="PTHR12214">
    <property type="entry name" value="GC-RICH SEQUENCE DNA-BINDING FACTOR"/>
    <property type="match status" value="1"/>
</dbReference>
<dbReference type="InterPro" id="IPR012890">
    <property type="entry name" value="GCFC2-like"/>
</dbReference>
<feature type="compositionally biased region" description="Acidic residues" evidence="3">
    <location>
        <begin position="261"/>
        <end position="273"/>
    </location>
</feature>
<dbReference type="OrthoDB" id="429427at2759"/>
<feature type="region of interest" description="Disordered" evidence="3">
    <location>
        <begin position="417"/>
        <end position="482"/>
    </location>
</feature>
<feature type="compositionally biased region" description="Polar residues" evidence="3">
    <location>
        <begin position="426"/>
        <end position="446"/>
    </location>
</feature>
<feature type="compositionally biased region" description="Basic and acidic residues" evidence="3">
    <location>
        <begin position="24"/>
        <end position="40"/>
    </location>
</feature>
<feature type="compositionally biased region" description="Basic and acidic residues" evidence="3">
    <location>
        <begin position="198"/>
        <end position="214"/>
    </location>
</feature>
<gene>
    <name evidence="4" type="ORF">AMATHDRAFT_154582</name>
</gene>
<evidence type="ECO:0000256" key="2">
    <source>
        <dbReference type="ARBA" id="ARBA00023242"/>
    </source>
</evidence>
<dbReference type="AlphaFoldDB" id="A0A2A9N889"/>
<feature type="compositionally biased region" description="Basic residues" evidence="3">
    <location>
        <begin position="48"/>
        <end position="57"/>
    </location>
</feature>
<evidence type="ECO:0000313" key="4">
    <source>
        <dbReference type="EMBL" id="PFH46529.1"/>
    </source>
</evidence>
<proteinExistence type="predicted"/>
<evidence type="ECO:0008006" key="6">
    <source>
        <dbReference type="Google" id="ProtNLM"/>
    </source>
</evidence>
<name>A0A2A9N889_9AGAR</name>
<feature type="region of interest" description="Disordered" evidence="3">
    <location>
        <begin position="197"/>
        <end position="221"/>
    </location>
</feature>
<evidence type="ECO:0000256" key="1">
    <source>
        <dbReference type="ARBA" id="ARBA00004123"/>
    </source>
</evidence>
<keyword evidence="5" id="KW-1185">Reference proteome</keyword>
<keyword evidence="2" id="KW-0539">Nucleus</keyword>
<dbReference type="EMBL" id="KZ302182">
    <property type="protein sequence ID" value="PFH46529.1"/>
    <property type="molecule type" value="Genomic_DNA"/>
</dbReference>